<proteinExistence type="predicted"/>
<accession>A0A0P9EQI5</accession>
<dbReference type="Proteomes" id="UP000053890">
    <property type="component" value="Unassembled WGS sequence"/>
</dbReference>
<evidence type="ECO:0000313" key="3">
    <source>
        <dbReference type="Proteomes" id="UP000053890"/>
    </source>
</evidence>
<feature type="compositionally biased region" description="Pro residues" evidence="1">
    <location>
        <begin position="174"/>
        <end position="185"/>
    </location>
</feature>
<feature type="region of interest" description="Disordered" evidence="1">
    <location>
        <begin position="169"/>
        <end position="214"/>
    </location>
</feature>
<feature type="compositionally biased region" description="Low complexity" evidence="1">
    <location>
        <begin position="556"/>
        <end position="571"/>
    </location>
</feature>
<keyword evidence="3" id="KW-1185">Reference proteome</keyword>
<feature type="region of interest" description="Disordered" evidence="1">
    <location>
        <begin position="269"/>
        <end position="322"/>
    </location>
</feature>
<dbReference type="GO" id="GO:0030041">
    <property type="term" value="P:actin filament polymerization"/>
    <property type="evidence" value="ECO:0007669"/>
    <property type="project" value="TreeGrafter"/>
</dbReference>
<dbReference type="GO" id="GO:0005884">
    <property type="term" value="C:actin filament"/>
    <property type="evidence" value="ECO:0007669"/>
    <property type="project" value="TreeGrafter"/>
</dbReference>
<dbReference type="EMBL" id="KQ474091">
    <property type="protein sequence ID" value="KPV71762.1"/>
    <property type="molecule type" value="Genomic_DNA"/>
</dbReference>
<dbReference type="PANTHER" id="PTHR45691">
    <property type="entry name" value="PROTEIN DIAPHANOUS"/>
    <property type="match status" value="1"/>
</dbReference>
<feature type="region of interest" description="Disordered" evidence="1">
    <location>
        <begin position="455"/>
        <end position="640"/>
    </location>
</feature>
<feature type="compositionally biased region" description="Pro residues" evidence="1">
    <location>
        <begin position="193"/>
        <end position="202"/>
    </location>
</feature>
<organism evidence="2 3">
    <name type="scientific">Rhodotorula graminis (strain WP1)</name>
    <dbReference type="NCBI Taxonomy" id="578459"/>
    <lineage>
        <taxon>Eukaryota</taxon>
        <taxon>Fungi</taxon>
        <taxon>Dikarya</taxon>
        <taxon>Basidiomycota</taxon>
        <taxon>Pucciniomycotina</taxon>
        <taxon>Microbotryomycetes</taxon>
        <taxon>Sporidiobolales</taxon>
        <taxon>Sporidiobolaceae</taxon>
        <taxon>Rhodotorula</taxon>
    </lineage>
</organism>
<dbReference type="PANTHER" id="PTHR45691:SF6">
    <property type="entry name" value="PROTEIN DIAPHANOUS"/>
    <property type="match status" value="1"/>
</dbReference>
<dbReference type="GeneID" id="28975437"/>
<evidence type="ECO:0000256" key="1">
    <source>
        <dbReference type="SAM" id="MobiDB-lite"/>
    </source>
</evidence>
<sequence length="664" mass="69492">MQELQLPAASPSPQPIATAARPPPAAPPSTLAGCTSQDLVDGLATACQALDIPTAVDRLRVMHAQGMLYALEGADGVGRQATSGLSPLQIVGRGVESERSRFLLQVLLLFAQTRTSEDRLPFERDVEACDWAKSVAQSFDRGRSSTAVTTRHLLQLDNRPALTAWLEQHLSPSPSSPPGPPVPPLRPHDLPHPPHPPTPSPVVFPSSTSPDALQHDASATSSLLLVEVQPPPPLEVNVLASLVRPARALDRLSSMQPEIRLACEKCDEADDGVQGSSAATFSGVGRTDVGERAPDPAAGDSPAHADTVPSAPTLAPPPCLLASPARDLDASTLSPAADNYLVKLETDEQAGDNMLEKRDDELEIKLEERSPSPAPSLSDMELESSQEQECKENTPIAARHEDEDVDIKPFVGVERTARSSPDQSPFLVKAVCGPASPSDSPAQVGLGITGVALGPSTSRIPRLALPPPPAAPRSASPSDCPAPLALSPILPPVRPAPTRRKQLGAGAGVPPNQIPLGPLAPRNLYPTPEFSPPPLALPLAATPRSPPSRPPAVECARPASPPLAVAAAAAVEPKREPEPEWVNPFAGPFGHLRHVDDDPPRAHLAPKTAASPAPRSSLNRRSSTDAASGEEAAAASARAQVRRLGVRWAEPEMWVVGSGAGPPN</sequence>
<protein>
    <submittedName>
        <fullName evidence="2">Uncharacterized protein</fullName>
    </submittedName>
</protein>
<feature type="compositionally biased region" description="Low complexity" evidence="1">
    <location>
        <begin position="626"/>
        <end position="639"/>
    </location>
</feature>
<evidence type="ECO:0000313" key="2">
    <source>
        <dbReference type="EMBL" id="KPV71762.1"/>
    </source>
</evidence>
<gene>
    <name evidence="2" type="ORF">RHOBADRAFT_47466</name>
</gene>
<dbReference type="RefSeq" id="XP_018267811.1">
    <property type="nucleotide sequence ID" value="XM_018414989.1"/>
</dbReference>
<name>A0A0P9EQI5_RHOGW</name>
<reference evidence="2 3" key="1">
    <citation type="journal article" date="2015" name="Front. Microbiol.">
        <title>Genome sequence of the plant growth promoting endophytic yeast Rhodotorula graminis WP1.</title>
        <authorList>
            <person name="Firrincieli A."/>
            <person name="Otillar R."/>
            <person name="Salamov A."/>
            <person name="Schmutz J."/>
            <person name="Khan Z."/>
            <person name="Redman R.S."/>
            <person name="Fleck N.D."/>
            <person name="Lindquist E."/>
            <person name="Grigoriev I.V."/>
            <person name="Doty S.L."/>
        </authorList>
    </citation>
    <scope>NUCLEOTIDE SEQUENCE [LARGE SCALE GENOMIC DNA]</scope>
    <source>
        <strain evidence="2 3">WP1</strain>
    </source>
</reference>
<feature type="compositionally biased region" description="Basic and acidic residues" evidence="1">
    <location>
        <begin position="388"/>
        <end position="402"/>
    </location>
</feature>
<feature type="region of interest" description="Disordered" evidence="1">
    <location>
        <begin position="366"/>
        <end position="405"/>
    </location>
</feature>
<feature type="compositionally biased region" description="Low complexity" evidence="1">
    <location>
        <begin position="472"/>
        <end position="488"/>
    </location>
</feature>
<dbReference type="InterPro" id="IPR051412">
    <property type="entry name" value="Formin_Homology_Diaphanous_sf"/>
</dbReference>
<feature type="region of interest" description="Disordered" evidence="1">
    <location>
        <begin position="1"/>
        <end position="30"/>
    </location>
</feature>
<dbReference type="AlphaFoldDB" id="A0A0P9EQI5"/>
<feature type="compositionally biased region" description="Polar residues" evidence="1">
    <location>
        <begin position="614"/>
        <end position="625"/>
    </location>
</feature>